<dbReference type="EMBL" id="MU860563">
    <property type="protein sequence ID" value="KAK4233414.1"/>
    <property type="molecule type" value="Genomic_DNA"/>
</dbReference>
<evidence type="ECO:0000313" key="4">
    <source>
        <dbReference type="Proteomes" id="UP001303760"/>
    </source>
</evidence>
<dbReference type="AlphaFoldDB" id="A0AAN7C180"/>
<feature type="domain" description="Clr5" evidence="2">
    <location>
        <begin position="17"/>
        <end position="63"/>
    </location>
</feature>
<sequence length="575" mass="66135">DTQRKSQGERKRIRHSRSEWEKANEHLHRLYVEKGYTVEEVAFDMAVIHDFEAGISTYQKRLASLGKDKRLRTAKALPEPPISDAEPDIPKAFEIICEQSRRMRAEERRTERVKQKREREKRRLLQLERGNERGRKKERKGKTRDKTMSRISQHWIGPFLQDIYKHQEDLFHSIDAFCKKLFAAGEESWVADARHLRPPLGTPDLSLAWRRLSDQVAGVQLLVEGGLYNQVNFMLGHVLASLRTVVQVRNPGFVVHFWAVCSQFLSIPVRCRGMKSQGNPYLGWFLRRLRENLVSIYGKQPLVDIVDSLLHVLVSSPRDLKPTLGLARWKAIHALGSLIGPTHCIVLNMGVRCAKAWRSKFSTPTTTLELLRQPVLATISGIYDAQYMAEVSLDYLFAVVTEGFNPPNIIAEARELLAWTAEICRKKAQQRTLRYDSVTRAFAFSTRVLAKHFVDPPPDQASRTQRPQHDAEVSFRYLGGAIEVLRWGDLQCRIRAAGFSNLLLAWVKGNPRSPKDATHAGMQAQNIIELKARRREILRTLDKKRIKGTEKRRRDRVWRKDRTQEKNLLVASLAG</sequence>
<feature type="region of interest" description="Disordered" evidence="1">
    <location>
        <begin position="106"/>
        <end position="147"/>
    </location>
</feature>
<protein>
    <recommendedName>
        <fullName evidence="2">Clr5 domain-containing protein</fullName>
    </recommendedName>
</protein>
<dbReference type="Pfam" id="PF14420">
    <property type="entry name" value="Clr5"/>
    <property type="match status" value="1"/>
</dbReference>
<reference evidence="3" key="1">
    <citation type="journal article" date="2023" name="Mol. Phylogenet. Evol.">
        <title>Genome-scale phylogeny and comparative genomics of the fungal order Sordariales.</title>
        <authorList>
            <person name="Hensen N."/>
            <person name="Bonometti L."/>
            <person name="Westerberg I."/>
            <person name="Brannstrom I.O."/>
            <person name="Guillou S."/>
            <person name="Cros-Aarteil S."/>
            <person name="Calhoun S."/>
            <person name="Haridas S."/>
            <person name="Kuo A."/>
            <person name="Mondo S."/>
            <person name="Pangilinan J."/>
            <person name="Riley R."/>
            <person name="LaButti K."/>
            <person name="Andreopoulos B."/>
            <person name="Lipzen A."/>
            <person name="Chen C."/>
            <person name="Yan M."/>
            <person name="Daum C."/>
            <person name="Ng V."/>
            <person name="Clum A."/>
            <person name="Steindorff A."/>
            <person name="Ohm R.A."/>
            <person name="Martin F."/>
            <person name="Silar P."/>
            <person name="Natvig D.O."/>
            <person name="Lalanne C."/>
            <person name="Gautier V."/>
            <person name="Ament-Velasquez S.L."/>
            <person name="Kruys A."/>
            <person name="Hutchinson M.I."/>
            <person name="Powell A.J."/>
            <person name="Barry K."/>
            <person name="Miller A.N."/>
            <person name="Grigoriev I.V."/>
            <person name="Debuchy R."/>
            <person name="Gladieux P."/>
            <person name="Hiltunen Thoren M."/>
            <person name="Johannesson H."/>
        </authorList>
    </citation>
    <scope>NUCLEOTIDE SEQUENCE</scope>
    <source>
        <strain evidence="3">CBS 532.94</strain>
    </source>
</reference>
<proteinExistence type="predicted"/>
<gene>
    <name evidence="3" type="ORF">C8A03DRAFT_19519</name>
</gene>
<name>A0AAN7C180_9PEZI</name>
<accession>A0AAN7C180</accession>
<reference evidence="3" key="2">
    <citation type="submission" date="2023-05" db="EMBL/GenBank/DDBJ databases">
        <authorList>
            <consortium name="Lawrence Berkeley National Laboratory"/>
            <person name="Steindorff A."/>
            <person name="Hensen N."/>
            <person name="Bonometti L."/>
            <person name="Westerberg I."/>
            <person name="Brannstrom I.O."/>
            <person name="Guillou S."/>
            <person name="Cros-Aarteil S."/>
            <person name="Calhoun S."/>
            <person name="Haridas S."/>
            <person name="Kuo A."/>
            <person name="Mondo S."/>
            <person name="Pangilinan J."/>
            <person name="Riley R."/>
            <person name="Labutti K."/>
            <person name="Andreopoulos B."/>
            <person name="Lipzen A."/>
            <person name="Chen C."/>
            <person name="Yanf M."/>
            <person name="Daum C."/>
            <person name="Ng V."/>
            <person name="Clum A."/>
            <person name="Ohm R."/>
            <person name="Martin F."/>
            <person name="Silar P."/>
            <person name="Natvig D."/>
            <person name="Lalanne C."/>
            <person name="Gautier V."/>
            <person name="Ament-Velasquez S.L."/>
            <person name="Kruys A."/>
            <person name="Hutchinson M.I."/>
            <person name="Powell A.J."/>
            <person name="Barry K."/>
            <person name="Miller A.N."/>
            <person name="Grigoriev I.V."/>
            <person name="Debuchy R."/>
            <person name="Gladieux P."/>
            <person name="Thoren M.H."/>
            <person name="Johannesson H."/>
        </authorList>
    </citation>
    <scope>NUCLEOTIDE SEQUENCE</scope>
    <source>
        <strain evidence="3">CBS 532.94</strain>
    </source>
</reference>
<evidence type="ECO:0000256" key="1">
    <source>
        <dbReference type="SAM" id="MobiDB-lite"/>
    </source>
</evidence>
<evidence type="ECO:0000313" key="3">
    <source>
        <dbReference type="EMBL" id="KAK4233414.1"/>
    </source>
</evidence>
<keyword evidence="4" id="KW-1185">Reference proteome</keyword>
<comment type="caution">
    <text evidence="3">The sequence shown here is derived from an EMBL/GenBank/DDBJ whole genome shotgun (WGS) entry which is preliminary data.</text>
</comment>
<feature type="compositionally biased region" description="Basic and acidic residues" evidence="1">
    <location>
        <begin position="106"/>
        <end position="135"/>
    </location>
</feature>
<organism evidence="3 4">
    <name type="scientific">Achaetomium macrosporum</name>
    <dbReference type="NCBI Taxonomy" id="79813"/>
    <lineage>
        <taxon>Eukaryota</taxon>
        <taxon>Fungi</taxon>
        <taxon>Dikarya</taxon>
        <taxon>Ascomycota</taxon>
        <taxon>Pezizomycotina</taxon>
        <taxon>Sordariomycetes</taxon>
        <taxon>Sordariomycetidae</taxon>
        <taxon>Sordariales</taxon>
        <taxon>Chaetomiaceae</taxon>
        <taxon>Achaetomium</taxon>
    </lineage>
</organism>
<evidence type="ECO:0000259" key="2">
    <source>
        <dbReference type="Pfam" id="PF14420"/>
    </source>
</evidence>
<dbReference type="InterPro" id="IPR025676">
    <property type="entry name" value="Clr5_dom"/>
</dbReference>
<feature type="non-terminal residue" evidence="3">
    <location>
        <position position="1"/>
    </location>
</feature>
<dbReference type="Proteomes" id="UP001303760">
    <property type="component" value="Unassembled WGS sequence"/>
</dbReference>